<dbReference type="PRINTS" id="PR00364">
    <property type="entry name" value="DISEASERSIST"/>
</dbReference>
<dbReference type="Proteomes" id="UP000250321">
    <property type="component" value="Unassembled WGS sequence"/>
</dbReference>
<comment type="caution">
    <text evidence="3">The sequence shown here is derived from an EMBL/GenBank/DDBJ whole genome shotgun (WGS) entry which is preliminary data.</text>
</comment>
<evidence type="ECO:0000256" key="1">
    <source>
        <dbReference type="ARBA" id="ARBA00022821"/>
    </source>
</evidence>
<dbReference type="STRING" id="2094558.A0A314YHM9"/>
<evidence type="ECO:0000259" key="2">
    <source>
        <dbReference type="Pfam" id="PF00931"/>
    </source>
</evidence>
<sequence length="136" mass="15327">MLESLNPSKATVRENQDALLKYLEEKLEEKRYLLVLDDVWNEDSEKWERLMSCLSKLNSAPGSKIIVTTRSGRVASLTETLPRPKLDLVSTNECWSILKHAAYSDGSSDIPHDLERIGREIAKKCDGLPLMAKIIG</sequence>
<evidence type="ECO:0000313" key="4">
    <source>
        <dbReference type="Proteomes" id="UP000250321"/>
    </source>
</evidence>
<name>A0A314YHM9_PRUYE</name>
<dbReference type="EMBL" id="PJQY01001074">
    <property type="protein sequence ID" value="PQQ05560.1"/>
    <property type="molecule type" value="Genomic_DNA"/>
</dbReference>
<keyword evidence="4" id="KW-1185">Reference proteome</keyword>
<dbReference type="PANTHER" id="PTHR36766:SF70">
    <property type="entry name" value="DISEASE RESISTANCE PROTEIN RGA4"/>
    <property type="match status" value="1"/>
</dbReference>
<dbReference type="AlphaFoldDB" id="A0A314YHM9"/>
<dbReference type="InterPro" id="IPR027417">
    <property type="entry name" value="P-loop_NTPase"/>
</dbReference>
<dbReference type="Pfam" id="PF00931">
    <property type="entry name" value="NB-ARC"/>
    <property type="match status" value="1"/>
</dbReference>
<gene>
    <name evidence="3" type="ORF">Pyn_27159</name>
</gene>
<organism evidence="3 4">
    <name type="scientific">Prunus yedoensis var. nudiflora</name>
    <dbReference type="NCBI Taxonomy" id="2094558"/>
    <lineage>
        <taxon>Eukaryota</taxon>
        <taxon>Viridiplantae</taxon>
        <taxon>Streptophyta</taxon>
        <taxon>Embryophyta</taxon>
        <taxon>Tracheophyta</taxon>
        <taxon>Spermatophyta</taxon>
        <taxon>Magnoliopsida</taxon>
        <taxon>eudicotyledons</taxon>
        <taxon>Gunneridae</taxon>
        <taxon>Pentapetalae</taxon>
        <taxon>rosids</taxon>
        <taxon>fabids</taxon>
        <taxon>Rosales</taxon>
        <taxon>Rosaceae</taxon>
        <taxon>Amygdaloideae</taxon>
        <taxon>Amygdaleae</taxon>
        <taxon>Prunus</taxon>
    </lineage>
</organism>
<dbReference type="InterPro" id="IPR042197">
    <property type="entry name" value="Apaf_helical"/>
</dbReference>
<accession>A0A314YHM9</accession>
<proteinExistence type="predicted"/>
<dbReference type="Gene3D" id="1.10.8.430">
    <property type="entry name" value="Helical domain of apoptotic protease-activating factors"/>
    <property type="match status" value="1"/>
</dbReference>
<protein>
    <submittedName>
        <fullName evidence="3">Putative disease resistance protein RGA1</fullName>
    </submittedName>
</protein>
<keyword evidence="1" id="KW-0611">Plant defense</keyword>
<dbReference type="InterPro" id="IPR002182">
    <property type="entry name" value="NB-ARC"/>
</dbReference>
<dbReference type="OrthoDB" id="1163526at2759"/>
<reference evidence="3 4" key="1">
    <citation type="submission" date="2018-02" db="EMBL/GenBank/DDBJ databases">
        <title>Draft genome of wild Prunus yedoensis var. nudiflora.</title>
        <authorList>
            <person name="Baek S."/>
            <person name="Kim J.-H."/>
            <person name="Choi K."/>
            <person name="Kim G.-B."/>
            <person name="Cho A."/>
            <person name="Jang H."/>
            <person name="Shin C.-H."/>
            <person name="Yu H.-J."/>
            <person name="Mun J.-H."/>
        </authorList>
    </citation>
    <scope>NUCLEOTIDE SEQUENCE [LARGE SCALE GENOMIC DNA]</scope>
    <source>
        <strain evidence="4">cv. Jeju island</strain>
        <tissue evidence="3">Leaf</tissue>
    </source>
</reference>
<dbReference type="GO" id="GO:0006952">
    <property type="term" value="P:defense response"/>
    <property type="evidence" value="ECO:0007669"/>
    <property type="project" value="UniProtKB-KW"/>
</dbReference>
<dbReference type="Gene3D" id="3.40.50.300">
    <property type="entry name" value="P-loop containing nucleotide triphosphate hydrolases"/>
    <property type="match status" value="1"/>
</dbReference>
<dbReference type="SUPFAM" id="SSF52540">
    <property type="entry name" value="P-loop containing nucleoside triphosphate hydrolases"/>
    <property type="match status" value="1"/>
</dbReference>
<dbReference type="GO" id="GO:0043531">
    <property type="term" value="F:ADP binding"/>
    <property type="evidence" value="ECO:0007669"/>
    <property type="project" value="InterPro"/>
</dbReference>
<feature type="domain" description="NB-ARC" evidence="2">
    <location>
        <begin position="3"/>
        <end position="103"/>
    </location>
</feature>
<dbReference type="PANTHER" id="PTHR36766">
    <property type="entry name" value="PLANT BROAD-SPECTRUM MILDEW RESISTANCE PROTEIN RPW8"/>
    <property type="match status" value="1"/>
</dbReference>
<evidence type="ECO:0000313" key="3">
    <source>
        <dbReference type="EMBL" id="PQQ05560.1"/>
    </source>
</evidence>